<protein>
    <submittedName>
        <fullName evidence="3">Secretory lipase-like protein 1</fullName>
    </submittedName>
</protein>
<name>A0A194XSZ2_MOLSC</name>
<dbReference type="PIRSF" id="PIRSF029171">
    <property type="entry name" value="Esterase_LipA"/>
    <property type="match status" value="1"/>
</dbReference>
<dbReference type="InParanoid" id="A0A194XSZ2"/>
<dbReference type="Pfam" id="PF03583">
    <property type="entry name" value="LIP"/>
    <property type="match status" value="1"/>
</dbReference>
<dbReference type="Gene3D" id="3.40.50.1820">
    <property type="entry name" value="alpha/beta hydrolase"/>
    <property type="match status" value="1"/>
</dbReference>
<dbReference type="PANTHER" id="PTHR34853:SF5">
    <property type="entry name" value="LIP-DOMAIN-CONTAINING PROTEIN-RELATED"/>
    <property type="match status" value="1"/>
</dbReference>
<sequence>MIMAFSTLSEILTAFVVFTIASGSPLPHRDVSKPPTKDPFYSHASGFKDASPGTILKHRTPPGELGDFGTIPLNLQSSHQIQYRTTNSQGNPDTAVTTVLVPEGGNMSRLVSYQDIQDASYLNCAPSYAIQVGSDSNNSLSKSSSIFEAGLLSQGYIVSIPDYQGTQAAFSSGIQAGQATLDSIRAVLSSSSITGISSKHVDVTMWGYSGGSIATGWAAEMQPSYAPELKIAGAAIGGTVVNLNNTIHTMNKSQYAGLGLAGLWGLYQGFPSPELEKLLDDETFLENRTELESPRSQCAGADFSQFDGKDVFKYFRNGEGILNSSPLREIIEKAGVMGKRDVPQIPLYFYKAKGDQVNSIDDNDALVKSYCDRGISSLEYVRSSIGDHTSESMVGSGGAVKFLKDRFNGVPPTQGCKTSDFWFMDLDWDNFKMFGNELVGAVKAMFGVPFKV</sequence>
<dbReference type="InterPro" id="IPR005152">
    <property type="entry name" value="Lipase_secreted"/>
</dbReference>
<dbReference type="PANTHER" id="PTHR34853">
    <property type="match status" value="1"/>
</dbReference>
<keyword evidence="1" id="KW-0378">Hydrolase</keyword>
<dbReference type="GO" id="GO:0016042">
    <property type="term" value="P:lipid catabolic process"/>
    <property type="evidence" value="ECO:0007669"/>
    <property type="project" value="UniProtKB-UniRule"/>
</dbReference>
<feature type="chain" id="PRO_5013433989" evidence="2">
    <location>
        <begin position="24"/>
        <end position="452"/>
    </location>
</feature>
<dbReference type="GeneID" id="28831067"/>
<evidence type="ECO:0000313" key="3">
    <source>
        <dbReference type="EMBL" id="KUJ23261.1"/>
    </source>
</evidence>
<dbReference type="Gene3D" id="1.10.260.130">
    <property type="match status" value="1"/>
</dbReference>
<evidence type="ECO:0000256" key="1">
    <source>
        <dbReference type="ARBA" id="ARBA00022801"/>
    </source>
</evidence>
<organism evidence="3 4">
    <name type="scientific">Mollisia scopiformis</name>
    <name type="common">Conifer needle endophyte fungus</name>
    <name type="synonym">Phialocephala scopiformis</name>
    <dbReference type="NCBI Taxonomy" id="149040"/>
    <lineage>
        <taxon>Eukaryota</taxon>
        <taxon>Fungi</taxon>
        <taxon>Dikarya</taxon>
        <taxon>Ascomycota</taxon>
        <taxon>Pezizomycotina</taxon>
        <taxon>Leotiomycetes</taxon>
        <taxon>Helotiales</taxon>
        <taxon>Mollisiaceae</taxon>
        <taxon>Mollisia</taxon>
    </lineage>
</organism>
<reference evidence="3 4" key="1">
    <citation type="submission" date="2015-10" db="EMBL/GenBank/DDBJ databases">
        <title>Full genome of DAOMC 229536 Phialocephala scopiformis, a fungal endophyte of spruce producing the potent anti-insectan compound rugulosin.</title>
        <authorList>
            <consortium name="DOE Joint Genome Institute"/>
            <person name="Walker A.K."/>
            <person name="Frasz S.L."/>
            <person name="Seifert K.A."/>
            <person name="Miller J.D."/>
            <person name="Mondo S.J."/>
            <person name="Labutti K."/>
            <person name="Lipzen A."/>
            <person name="Dockter R."/>
            <person name="Kennedy M."/>
            <person name="Grigoriev I.V."/>
            <person name="Spatafora J.W."/>
        </authorList>
    </citation>
    <scope>NUCLEOTIDE SEQUENCE [LARGE SCALE GENOMIC DNA]</scope>
    <source>
        <strain evidence="3 4">CBS 120377</strain>
    </source>
</reference>
<dbReference type="GO" id="GO:0004806">
    <property type="term" value="F:triacylglycerol lipase activity"/>
    <property type="evidence" value="ECO:0007669"/>
    <property type="project" value="UniProtKB-UniRule"/>
</dbReference>
<dbReference type="OrthoDB" id="2373480at2759"/>
<dbReference type="AlphaFoldDB" id="A0A194XSZ2"/>
<keyword evidence="2" id="KW-0732">Signal</keyword>
<dbReference type="InterPro" id="IPR029058">
    <property type="entry name" value="AB_hydrolase_fold"/>
</dbReference>
<gene>
    <name evidence="3" type="ORF">LY89DRAFT_755147</name>
</gene>
<keyword evidence="4" id="KW-1185">Reference proteome</keyword>
<comment type="similarity">
    <text evidence="2">Belongs to the AB hydrolase superfamily. Lipase family.</text>
</comment>
<accession>A0A194XSZ2</accession>
<dbReference type="EMBL" id="KQ947405">
    <property type="protein sequence ID" value="KUJ23261.1"/>
    <property type="molecule type" value="Genomic_DNA"/>
</dbReference>
<evidence type="ECO:0000256" key="2">
    <source>
        <dbReference type="PIRNR" id="PIRNR029171"/>
    </source>
</evidence>
<dbReference type="KEGG" id="psco:LY89DRAFT_755147"/>
<evidence type="ECO:0000313" key="4">
    <source>
        <dbReference type="Proteomes" id="UP000070700"/>
    </source>
</evidence>
<proteinExistence type="inferred from homology"/>
<dbReference type="Proteomes" id="UP000070700">
    <property type="component" value="Unassembled WGS sequence"/>
</dbReference>
<feature type="signal peptide" evidence="2">
    <location>
        <begin position="1"/>
        <end position="23"/>
    </location>
</feature>
<dbReference type="SUPFAM" id="SSF53474">
    <property type="entry name" value="alpha/beta-Hydrolases"/>
    <property type="match status" value="1"/>
</dbReference>
<dbReference type="RefSeq" id="XP_018077616.1">
    <property type="nucleotide sequence ID" value="XM_018221341.1"/>
</dbReference>